<accession>A0A538UBA0</accession>
<dbReference type="InterPro" id="IPR050259">
    <property type="entry name" value="SDR"/>
</dbReference>
<comment type="similarity">
    <text evidence="1">Belongs to the short-chain dehydrogenases/reductases (SDR) family.</text>
</comment>
<dbReference type="AlphaFoldDB" id="A0A538UBA0"/>
<dbReference type="PANTHER" id="PTHR42879:SF2">
    <property type="entry name" value="3-OXOACYL-[ACYL-CARRIER-PROTEIN] REDUCTASE FABG"/>
    <property type="match status" value="1"/>
</dbReference>
<dbReference type="NCBIfam" id="NF005559">
    <property type="entry name" value="PRK07231.1"/>
    <property type="match status" value="1"/>
</dbReference>
<dbReference type="GO" id="GO:0032787">
    <property type="term" value="P:monocarboxylic acid metabolic process"/>
    <property type="evidence" value="ECO:0007669"/>
    <property type="project" value="UniProtKB-ARBA"/>
</dbReference>
<dbReference type="FunFam" id="3.40.50.720:FF:000084">
    <property type="entry name" value="Short-chain dehydrogenase reductase"/>
    <property type="match status" value="1"/>
</dbReference>
<dbReference type="CDD" id="cd05233">
    <property type="entry name" value="SDR_c"/>
    <property type="match status" value="1"/>
</dbReference>
<organism evidence="3 4">
    <name type="scientific">Eiseniibacteriota bacterium</name>
    <dbReference type="NCBI Taxonomy" id="2212470"/>
    <lineage>
        <taxon>Bacteria</taxon>
        <taxon>Candidatus Eiseniibacteriota</taxon>
    </lineage>
</organism>
<dbReference type="SUPFAM" id="SSF51735">
    <property type="entry name" value="NAD(P)-binding Rossmann-fold domains"/>
    <property type="match status" value="1"/>
</dbReference>
<feature type="domain" description="Ketoreductase" evidence="2">
    <location>
        <begin position="6"/>
        <end position="186"/>
    </location>
</feature>
<evidence type="ECO:0000256" key="1">
    <source>
        <dbReference type="ARBA" id="ARBA00006484"/>
    </source>
</evidence>
<name>A0A538UBA0_UNCEI</name>
<dbReference type="PRINTS" id="PR00081">
    <property type="entry name" value="GDHRDH"/>
</dbReference>
<dbReference type="NCBIfam" id="NF009466">
    <property type="entry name" value="PRK12826.1-2"/>
    <property type="match status" value="1"/>
</dbReference>
<protein>
    <submittedName>
        <fullName evidence="3">SDR family oxidoreductase</fullName>
    </submittedName>
</protein>
<dbReference type="Gene3D" id="3.40.50.720">
    <property type="entry name" value="NAD(P)-binding Rossmann-like Domain"/>
    <property type="match status" value="1"/>
</dbReference>
<dbReference type="PRINTS" id="PR00080">
    <property type="entry name" value="SDRFAMILY"/>
</dbReference>
<dbReference type="Pfam" id="PF13561">
    <property type="entry name" value="adh_short_C2"/>
    <property type="match status" value="1"/>
</dbReference>
<dbReference type="PROSITE" id="PS00061">
    <property type="entry name" value="ADH_SHORT"/>
    <property type="match status" value="1"/>
</dbReference>
<gene>
    <name evidence="3" type="ORF">E6K81_05320</name>
</gene>
<proteinExistence type="inferred from homology"/>
<dbReference type="InterPro" id="IPR020904">
    <property type="entry name" value="Sc_DH/Rdtase_CS"/>
</dbReference>
<dbReference type="InterPro" id="IPR002347">
    <property type="entry name" value="SDR_fam"/>
</dbReference>
<dbReference type="SMART" id="SM00822">
    <property type="entry name" value="PKS_KR"/>
    <property type="match status" value="1"/>
</dbReference>
<comment type="caution">
    <text evidence="3">The sequence shown here is derived from an EMBL/GenBank/DDBJ whole genome shotgun (WGS) entry which is preliminary data.</text>
</comment>
<dbReference type="EMBL" id="VBPB01000079">
    <property type="protein sequence ID" value="TMQ73181.1"/>
    <property type="molecule type" value="Genomic_DNA"/>
</dbReference>
<sequence>MRLTDRAALITGGGRGIGRAIALRFAAEGAAVAVCGTGRDALETTAHDITAAGGRALALIADVADEAAVARAIAATVARFGRLDILVNNAGIAGPTAAAVDARREEWARTLDVNLTGAFLCAKHAIPHLIASGNGRILNITSVAGKIGYALRSAYAASKWGMIGLTRSLAIEVGPQGVTVNAIAPGSTRGERIAAVVRDRAAALGRRPEDVEREFFIEANALKRMVEPEEIAATAAFLASDEARNITGETLGVSAGFRL</sequence>
<evidence type="ECO:0000259" key="2">
    <source>
        <dbReference type="SMART" id="SM00822"/>
    </source>
</evidence>
<evidence type="ECO:0000313" key="3">
    <source>
        <dbReference type="EMBL" id="TMQ73181.1"/>
    </source>
</evidence>
<dbReference type="PANTHER" id="PTHR42879">
    <property type="entry name" value="3-OXOACYL-(ACYL-CARRIER-PROTEIN) REDUCTASE"/>
    <property type="match status" value="1"/>
</dbReference>
<evidence type="ECO:0000313" key="4">
    <source>
        <dbReference type="Proteomes" id="UP000319771"/>
    </source>
</evidence>
<dbReference type="InterPro" id="IPR036291">
    <property type="entry name" value="NAD(P)-bd_dom_sf"/>
</dbReference>
<reference evidence="3 4" key="1">
    <citation type="journal article" date="2019" name="Nat. Microbiol.">
        <title>Mediterranean grassland soil C-N compound turnover is dependent on rainfall and depth, and is mediated by genomically divergent microorganisms.</title>
        <authorList>
            <person name="Diamond S."/>
            <person name="Andeer P.F."/>
            <person name="Li Z."/>
            <person name="Crits-Christoph A."/>
            <person name="Burstein D."/>
            <person name="Anantharaman K."/>
            <person name="Lane K.R."/>
            <person name="Thomas B.C."/>
            <person name="Pan C."/>
            <person name="Northen T.R."/>
            <person name="Banfield J.F."/>
        </authorList>
    </citation>
    <scope>NUCLEOTIDE SEQUENCE [LARGE SCALE GENOMIC DNA]</scope>
    <source>
        <strain evidence="3">WS_11</strain>
    </source>
</reference>
<dbReference type="Proteomes" id="UP000319771">
    <property type="component" value="Unassembled WGS sequence"/>
</dbReference>
<dbReference type="InterPro" id="IPR057326">
    <property type="entry name" value="KR_dom"/>
</dbReference>